<dbReference type="PANTHER" id="PTHR15297:SF2">
    <property type="entry name" value="IMMUNOGLOBULIN SUPERFAMILY MEMBER 6"/>
    <property type="match status" value="1"/>
</dbReference>
<dbReference type="SUPFAM" id="SSF48726">
    <property type="entry name" value="Immunoglobulin"/>
    <property type="match status" value="1"/>
</dbReference>
<evidence type="ECO:0000313" key="3">
    <source>
        <dbReference type="Proteomes" id="UP000261520"/>
    </source>
</evidence>
<organism evidence="2 3">
    <name type="scientific">Periophthalmus magnuspinnatus</name>
    <dbReference type="NCBI Taxonomy" id="409849"/>
    <lineage>
        <taxon>Eukaryota</taxon>
        <taxon>Metazoa</taxon>
        <taxon>Chordata</taxon>
        <taxon>Craniata</taxon>
        <taxon>Vertebrata</taxon>
        <taxon>Euteleostomi</taxon>
        <taxon>Actinopterygii</taxon>
        <taxon>Neopterygii</taxon>
        <taxon>Teleostei</taxon>
        <taxon>Neoteleostei</taxon>
        <taxon>Acanthomorphata</taxon>
        <taxon>Gobiaria</taxon>
        <taxon>Gobiiformes</taxon>
        <taxon>Gobioidei</taxon>
        <taxon>Gobiidae</taxon>
        <taxon>Oxudercinae</taxon>
        <taxon>Periophthalmus</taxon>
    </lineage>
</organism>
<dbReference type="Gene3D" id="2.60.40.10">
    <property type="entry name" value="Immunoglobulins"/>
    <property type="match status" value="1"/>
</dbReference>
<dbReference type="AlphaFoldDB" id="A0A3B3ZBM6"/>
<evidence type="ECO:0000313" key="2">
    <source>
        <dbReference type="Ensembl" id="ENSPMGP00000001969.1"/>
    </source>
</evidence>
<dbReference type="Ensembl" id="ENSPMGT00000002098.1">
    <property type="protein sequence ID" value="ENSPMGP00000001969.1"/>
    <property type="gene ID" value="ENSPMGG00000001779.1"/>
</dbReference>
<dbReference type="Pfam" id="PF07686">
    <property type="entry name" value="V-set"/>
    <property type="match status" value="1"/>
</dbReference>
<dbReference type="InterPro" id="IPR007110">
    <property type="entry name" value="Ig-like_dom"/>
</dbReference>
<name>A0A3B3ZBM6_9GOBI</name>
<dbReference type="InterPro" id="IPR036179">
    <property type="entry name" value="Ig-like_dom_sf"/>
</dbReference>
<dbReference type="InterPro" id="IPR013106">
    <property type="entry name" value="Ig_V-set"/>
</dbReference>
<reference evidence="2" key="1">
    <citation type="submission" date="2025-08" db="UniProtKB">
        <authorList>
            <consortium name="Ensembl"/>
        </authorList>
    </citation>
    <scope>IDENTIFICATION</scope>
</reference>
<proteinExistence type="predicted"/>
<dbReference type="SMART" id="SM00409">
    <property type="entry name" value="IG"/>
    <property type="match status" value="1"/>
</dbReference>
<dbReference type="InterPro" id="IPR003599">
    <property type="entry name" value="Ig_sub"/>
</dbReference>
<protein>
    <recommendedName>
        <fullName evidence="1">Ig-like domain-containing protein</fullName>
    </recommendedName>
</protein>
<dbReference type="PROSITE" id="PS50835">
    <property type="entry name" value="IG_LIKE"/>
    <property type="match status" value="1"/>
</dbReference>
<evidence type="ECO:0000259" key="1">
    <source>
        <dbReference type="PROSITE" id="PS50835"/>
    </source>
</evidence>
<dbReference type="InterPro" id="IPR013783">
    <property type="entry name" value="Ig-like_fold"/>
</dbReference>
<dbReference type="Proteomes" id="UP000261520">
    <property type="component" value="Unplaced"/>
</dbReference>
<dbReference type="InterPro" id="IPR039089">
    <property type="entry name" value="IGSF6"/>
</dbReference>
<dbReference type="STRING" id="409849.ENSPMGP00000001969"/>
<keyword evidence="3" id="KW-1185">Reference proteome</keyword>
<reference evidence="2" key="2">
    <citation type="submission" date="2025-09" db="UniProtKB">
        <authorList>
            <consortium name="Ensembl"/>
        </authorList>
    </citation>
    <scope>IDENTIFICATION</scope>
</reference>
<feature type="domain" description="Ig-like" evidence="1">
    <location>
        <begin position="19"/>
        <end position="87"/>
    </location>
</feature>
<dbReference type="PANTHER" id="PTHR15297">
    <property type="entry name" value="IMMUNOGLOBULIN SUPERFAMILY MEMBER 6"/>
    <property type="match status" value="1"/>
</dbReference>
<accession>A0A3B3ZBM6</accession>
<sequence>MFCLLSESTVEEEACLSQPQIIYMKMERSVVIPCTITSDCFNLEYKWFVFKENWHFELKTDQPKYSLNGASLNIKFLNMSDSGVYYCAGISSHDPATQYIAEGTTLVVQGKTA</sequence>